<evidence type="ECO:0000256" key="5">
    <source>
        <dbReference type="ARBA" id="ARBA00022490"/>
    </source>
</evidence>
<evidence type="ECO:0000256" key="1">
    <source>
        <dbReference type="ARBA" id="ARBA00004123"/>
    </source>
</evidence>
<feature type="compositionally biased region" description="Acidic residues" evidence="13">
    <location>
        <begin position="67"/>
        <end position="102"/>
    </location>
</feature>
<dbReference type="EMBL" id="JAMYWD010000012">
    <property type="protein sequence ID" value="KAJ4952432.1"/>
    <property type="molecule type" value="Genomic_DNA"/>
</dbReference>
<gene>
    <name evidence="15" type="ORF">NE237_029264</name>
</gene>
<keyword evidence="4" id="KW-0813">Transport</keyword>
<keyword evidence="8" id="KW-0810">Translation regulation</keyword>
<dbReference type="GO" id="GO:0035145">
    <property type="term" value="C:exon-exon junction complex"/>
    <property type="evidence" value="ECO:0007669"/>
    <property type="project" value="InterPro"/>
</dbReference>
<feature type="compositionally biased region" description="Polar residues" evidence="13">
    <location>
        <begin position="291"/>
        <end position="310"/>
    </location>
</feature>
<feature type="region of interest" description="Disordered" evidence="13">
    <location>
        <begin position="1"/>
        <end position="444"/>
    </location>
</feature>
<dbReference type="PANTHER" id="PTHR46837">
    <property type="entry name" value="PROTEIN MLN51 HOMOLOG"/>
    <property type="match status" value="1"/>
</dbReference>
<comment type="caution">
    <text evidence="15">The sequence shown here is derived from an EMBL/GenBank/DDBJ whole genome shotgun (WGS) entry which is preliminary data.</text>
</comment>
<feature type="region of interest" description="Disordered" evidence="13">
    <location>
        <begin position="637"/>
        <end position="688"/>
    </location>
</feature>
<evidence type="ECO:0000256" key="13">
    <source>
        <dbReference type="SAM" id="MobiDB-lite"/>
    </source>
</evidence>
<keyword evidence="11" id="KW-0508">mRNA splicing</keyword>
<accession>A0A9Q0GQW6</accession>
<feature type="compositionally biased region" description="Polar residues" evidence="13">
    <location>
        <begin position="401"/>
        <end position="412"/>
    </location>
</feature>
<proteinExistence type="inferred from homology"/>
<evidence type="ECO:0000256" key="10">
    <source>
        <dbReference type="ARBA" id="ARBA00023161"/>
    </source>
</evidence>
<keyword evidence="10" id="KW-0866">Nonsense-mediated mRNA decay</keyword>
<dbReference type="GO" id="GO:0006397">
    <property type="term" value="P:mRNA processing"/>
    <property type="evidence" value="ECO:0007669"/>
    <property type="project" value="UniProtKB-KW"/>
</dbReference>
<dbReference type="GO" id="GO:0006417">
    <property type="term" value="P:regulation of translation"/>
    <property type="evidence" value="ECO:0007669"/>
    <property type="project" value="UniProtKB-KW"/>
</dbReference>
<feature type="compositionally biased region" description="Basic and acidic residues" evidence="13">
    <location>
        <begin position="190"/>
        <end position="219"/>
    </location>
</feature>
<protein>
    <recommendedName>
        <fullName evidence="14">Btz domain-containing protein</fullName>
    </recommendedName>
</protein>
<keyword evidence="9" id="KW-0694">RNA-binding</keyword>
<feature type="compositionally biased region" description="Basic and acidic residues" evidence="13">
    <location>
        <begin position="169"/>
        <end position="179"/>
    </location>
</feature>
<dbReference type="GO" id="GO:0008380">
    <property type="term" value="P:RNA splicing"/>
    <property type="evidence" value="ECO:0007669"/>
    <property type="project" value="UniProtKB-KW"/>
</dbReference>
<evidence type="ECO:0000259" key="14">
    <source>
        <dbReference type="SMART" id="SM01044"/>
    </source>
</evidence>
<organism evidence="15 16">
    <name type="scientific">Protea cynaroides</name>
    <dbReference type="NCBI Taxonomy" id="273540"/>
    <lineage>
        <taxon>Eukaryota</taxon>
        <taxon>Viridiplantae</taxon>
        <taxon>Streptophyta</taxon>
        <taxon>Embryophyta</taxon>
        <taxon>Tracheophyta</taxon>
        <taxon>Spermatophyta</taxon>
        <taxon>Magnoliopsida</taxon>
        <taxon>Proteales</taxon>
        <taxon>Proteaceae</taxon>
        <taxon>Protea</taxon>
    </lineage>
</organism>
<keyword evidence="7" id="KW-0509">mRNA transport</keyword>
<evidence type="ECO:0000313" key="15">
    <source>
        <dbReference type="EMBL" id="KAJ4952432.1"/>
    </source>
</evidence>
<evidence type="ECO:0000256" key="12">
    <source>
        <dbReference type="ARBA" id="ARBA00023242"/>
    </source>
</evidence>
<feature type="compositionally biased region" description="Basic residues" evidence="13">
    <location>
        <begin position="220"/>
        <end position="230"/>
    </location>
</feature>
<comment type="similarity">
    <text evidence="3">Belongs to the CASC3 family.</text>
</comment>
<dbReference type="GO" id="GO:0003729">
    <property type="term" value="F:mRNA binding"/>
    <property type="evidence" value="ECO:0007669"/>
    <property type="project" value="InterPro"/>
</dbReference>
<evidence type="ECO:0000256" key="11">
    <source>
        <dbReference type="ARBA" id="ARBA00023187"/>
    </source>
</evidence>
<feature type="compositionally biased region" description="Polar residues" evidence="13">
    <location>
        <begin position="637"/>
        <end position="656"/>
    </location>
</feature>
<evidence type="ECO:0000256" key="9">
    <source>
        <dbReference type="ARBA" id="ARBA00022884"/>
    </source>
</evidence>
<feature type="compositionally biased region" description="Basic and acidic residues" evidence="13">
    <location>
        <begin position="40"/>
        <end position="52"/>
    </location>
</feature>
<evidence type="ECO:0000256" key="3">
    <source>
        <dbReference type="ARBA" id="ARBA00009548"/>
    </source>
</evidence>
<dbReference type="InterPro" id="IPR018545">
    <property type="entry name" value="Btz_dom"/>
</dbReference>
<dbReference type="GO" id="GO:0005737">
    <property type="term" value="C:cytoplasm"/>
    <property type="evidence" value="ECO:0007669"/>
    <property type="project" value="UniProtKB-SubCell"/>
</dbReference>
<feature type="compositionally biased region" description="Polar residues" evidence="13">
    <location>
        <begin position="320"/>
        <end position="342"/>
    </location>
</feature>
<evidence type="ECO:0000256" key="6">
    <source>
        <dbReference type="ARBA" id="ARBA00022664"/>
    </source>
</evidence>
<keyword evidence="6" id="KW-0507">mRNA processing</keyword>
<dbReference type="Pfam" id="PF09405">
    <property type="entry name" value="Btz"/>
    <property type="match status" value="1"/>
</dbReference>
<comment type="subcellular location">
    <subcellularLocation>
        <location evidence="2">Cytoplasm</location>
    </subcellularLocation>
    <subcellularLocation>
        <location evidence="1">Nucleus</location>
    </subcellularLocation>
</comment>
<dbReference type="InterPro" id="IPR044796">
    <property type="entry name" value="MLN51_plant"/>
</dbReference>
<dbReference type="SMART" id="SM01044">
    <property type="entry name" value="Btz"/>
    <property type="match status" value="1"/>
</dbReference>
<dbReference type="GO" id="GO:0000184">
    <property type="term" value="P:nuclear-transcribed mRNA catabolic process, nonsense-mediated decay"/>
    <property type="evidence" value="ECO:0007669"/>
    <property type="project" value="UniProtKB-KW"/>
</dbReference>
<evidence type="ECO:0000256" key="7">
    <source>
        <dbReference type="ARBA" id="ARBA00022816"/>
    </source>
</evidence>
<dbReference type="OrthoDB" id="660348at2759"/>
<keyword evidence="5" id="KW-0963">Cytoplasm</keyword>
<dbReference type="PANTHER" id="PTHR46837:SF5">
    <property type="entry name" value="PROTEIN MLN51 HOMOLOG"/>
    <property type="match status" value="1"/>
</dbReference>
<feature type="compositionally biased region" description="Low complexity" evidence="13">
    <location>
        <begin position="477"/>
        <end position="513"/>
    </location>
</feature>
<feature type="domain" description="Btz" evidence="14">
    <location>
        <begin position="123"/>
        <end position="233"/>
    </location>
</feature>
<feature type="compositionally biased region" description="Polar residues" evidence="13">
    <location>
        <begin position="435"/>
        <end position="444"/>
    </location>
</feature>
<feature type="region of interest" description="Disordered" evidence="13">
    <location>
        <begin position="475"/>
        <end position="526"/>
    </location>
</feature>
<evidence type="ECO:0000256" key="2">
    <source>
        <dbReference type="ARBA" id="ARBA00004496"/>
    </source>
</evidence>
<dbReference type="GO" id="GO:0051028">
    <property type="term" value="P:mRNA transport"/>
    <property type="evidence" value="ECO:0007669"/>
    <property type="project" value="UniProtKB-KW"/>
</dbReference>
<feature type="compositionally biased region" description="Acidic residues" evidence="13">
    <location>
        <begin position="1"/>
        <end position="17"/>
    </location>
</feature>
<feature type="compositionally biased region" description="Basic and acidic residues" evidence="13">
    <location>
        <begin position="103"/>
        <end position="113"/>
    </location>
</feature>
<sequence>MAGEGEEDVDYESDPEEAMLPLAMRRREASDDEEGDGEEGEKSPRNDPRLGIDSDGESEGEGGAPAYDDEESEIEEEEEEEEEVEEEEIEEVEEVDEGERELEEGCREGRADVDAGEVEVLVAAPGSGGDGERSSGEPSEFHSNGQNQAEDERKENEPFAVPTAGAFYMHDDRFRDNGGGRHRRTPGGRKLWESKDDRKWGHDKFEEMNLQETHYEGERRKSKGRYRGGKTRGDPGYARGSRSKGYGNGNNQNRSSKVVRGRGPRRYEPPAMNDSEPPPMIQNKQYGMVMETNSNASSGRVHTNSKNVQSDRVPPRKNVIASSLSSASPPFYPSGSSTQDISVPQKRDVQSGNANRNLSPSGMEGNYSTPHSNTYRGKNASDPIGMDRPYIAESVRPVSGKQLSNMQLQASGTPPIIRPQSPQSRAQGRVLTIPGQHSYQPASPLNQVNRVSSEAQPSSVQPRPVQIPVHPLRASTQQFGQRPGSGSQGSSPPKAPSRNSPEPGESESPPSSSKFKTALVGKGKGNVQGSGRGSFLYSGAQIIGATGTMGVAHGDQSFPATPGVMPVMQFGGQHPGGLGVPAVGMALPGYFAQPQLGFGNSEMTWVPVLAGAAAGALGAAYCSPYVSVDGGYYARPSGQTSSLGSSGKDTISNKPNGSKLPQKPELVNDEFGQRQNKPRRYSEMNFGQ</sequence>
<name>A0A9Q0GQW6_9MAGN</name>
<keyword evidence="12" id="KW-0539">Nucleus</keyword>
<keyword evidence="16" id="KW-1185">Reference proteome</keyword>
<reference evidence="15" key="1">
    <citation type="journal article" date="2023" name="Plant J.">
        <title>The genome of the king protea, Protea cynaroides.</title>
        <authorList>
            <person name="Chang J."/>
            <person name="Duong T.A."/>
            <person name="Schoeman C."/>
            <person name="Ma X."/>
            <person name="Roodt D."/>
            <person name="Barker N."/>
            <person name="Li Z."/>
            <person name="Van de Peer Y."/>
            <person name="Mizrachi E."/>
        </authorList>
    </citation>
    <scope>NUCLEOTIDE SEQUENCE</scope>
    <source>
        <tissue evidence="15">Young leaves</tissue>
    </source>
</reference>
<feature type="compositionally biased region" description="Acidic residues" evidence="13">
    <location>
        <begin position="30"/>
        <end position="39"/>
    </location>
</feature>
<dbReference type="Proteomes" id="UP001141806">
    <property type="component" value="Unassembled WGS sequence"/>
</dbReference>
<evidence type="ECO:0000313" key="16">
    <source>
        <dbReference type="Proteomes" id="UP001141806"/>
    </source>
</evidence>
<evidence type="ECO:0000256" key="8">
    <source>
        <dbReference type="ARBA" id="ARBA00022845"/>
    </source>
</evidence>
<feature type="compositionally biased region" description="Polar residues" evidence="13">
    <location>
        <begin position="350"/>
        <end position="376"/>
    </location>
</feature>
<evidence type="ECO:0000256" key="4">
    <source>
        <dbReference type="ARBA" id="ARBA00022448"/>
    </source>
</evidence>
<dbReference type="AlphaFoldDB" id="A0A9Q0GQW6"/>